<comment type="caution">
    <text evidence="2">The sequence shown here is derived from an EMBL/GenBank/DDBJ whole genome shotgun (WGS) entry which is preliminary data.</text>
</comment>
<gene>
    <name evidence="2" type="ORF">H4F99_14075</name>
</gene>
<feature type="signal peptide" evidence="1">
    <location>
        <begin position="1"/>
        <end position="23"/>
    </location>
</feature>
<evidence type="ECO:0000313" key="3">
    <source>
        <dbReference type="Proteomes" id="UP000552587"/>
    </source>
</evidence>
<dbReference type="EMBL" id="JACHTE010000011">
    <property type="protein sequence ID" value="MBB1089608.1"/>
    <property type="molecule type" value="Genomic_DNA"/>
</dbReference>
<dbReference type="Proteomes" id="UP000552587">
    <property type="component" value="Unassembled WGS sequence"/>
</dbReference>
<feature type="chain" id="PRO_5030669041" evidence="1">
    <location>
        <begin position="24"/>
        <end position="165"/>
    </location>
</feature>
<evidence type="ECO:0000313" key="2">
    <source>
        <dbReference type="EMBL" id="MBB1089608.1"/>
    </source>
</evidence>
<reference evidence="2 3" key="1">
    <citation type="submission" date="2020-07" db="EMBL/GenBank/DDBJ databases">
        <authorList>
            <person name="Xu S."/>
            <person name="Li A."/>
        </authorList>
    </citation>
    <scope>NUCLEOTIDE SEQUENCE [LARGE SCALE GENOMIC DNA]</scope>
    <source>
        <strain evidence="2 3">SG-8</strain>
    </source>
</reference>
<organism evidence="2 3">
    <name type="scientific">Marilutibacter penaei</name>
    <dbReference type="NCBI Taxonomy" id="2759900"/>
    <lineage>
        <taxon>Bacteria</taxon>
        <taxon>Pseudomonadati</taxon>
        <taxon>Pseudomonadota</taxon>
        <taxon>Gammaproteobacteria</taxon>
        <taxon>Lysobacterales</taxon>
        <taxon>Lysobacteraceae</taxon>
        <taxon>Marilutibacter</taxon>
    </lineage>
</organism>
<keyword evidence="1" id="KW-0732">Signal</keyword>
<dbReference type="RefSeq" id="WP_182670581.1">
    <property type="nucleotide sequence ID" value="NZ_JACHTE010000011.1"/>
</dbReference>
<accession>A0A7W3U653</accession>
<dbReference type="AlphaFoldDB" id="A0A7W3U653"/>
<proteinExistence type="predicted"/>
<evidence type="ECO:0000256" key="1">
    <source>
        <dbReference type="SAM" id="SignalP"/>
    </source>
</evidence>
<sequence length="165" mass="17349">MRTAHMLMAGLATALAGIGSAAAASPPVPPAVVEHGASTVTMDPVKVRAPHWRDIRGATDQCVDARFLRGWREDGEGLVVEVSPRRHAGNRYYRVETVGSCPDLGGAHAIQLASRNRGAAVCGRPGDKVVLLDHVSQGLAAMGTLPTGAFSRGCEISRVVPMPRH</sequence>
<protein>
    <submittedName>
        <fullName evidence="2">Uncharacterized protein</fullName>
    </submittedName>
</protein>
<keyword evidence="3" id="KW-1185">Reference proteome</keyword>
<name>A0A7W3U653_9GAMM</name>